<protein>
    <submittedName>
        <fullName evidence="1">Uncharacterized protein</fullName>
    </submittedName>
</protein>
<evidence type="ECO:0000313" key="2">
    <source>
        <dbReference type="Proteomes" id="UP001178507"/>
    </source>
</evidence>
<sequence length="143" mass="15571">MAGADPELLTHSEIGYVKRIAQPRASGATLRNFIAPGNPGPPCPDSAAAAPTSMPARAAFAREARLRRALTFEVTRANAEQYENNNRKCRGFLGLVSHNPCELEVLDARVWLATHSNVGLLLARRVAMTIALRESHFLLVVNK</sequence>
<gene>
    <name evidence="1" type="ORF">EVOR1521_LOCUS21793</name>
</gene>
<proteinExistence type="predicted"/>
<accession>A0AA36N411</accession>
<dbReference type="AlphaFoldDB" id="A0AA36N411"/>
<comment type="caution">
    <text evidence="1">The sequence shown here is derived from an EMBL/GenBank/DDBJ whole genome shotgun (WGS) entry which is preliminary data.</text>
</comment>
<dbReference type="Proteomes" id="UP001178507">
    <property type="component" value="Unassembled WGS sequence"/>
</dbReference>
<organism evidence="1 2">
    <name type="scientific">Effrenium voratum</name>
    <dbReference type="NCBI Taxonomy" id="2562239"/>
    <lineage>
        <taxon>Eukaryota</taxon>
        <taxon>Sar</taxon>
        <taxon>Alveolata</taxon>
        <taxon>Dinophyceae</taxon>
        <taxon>Suessiales</taxon>
        <taxon>Symbiodiniaceae</taxon>
        <taxon>Effrenium</taxon>
    </lineage>
</organism>
<keyword evidence="2" id="KW-1185">Reference proteome</keyword>
<dbReference type="EMBL" id="CAUJNA010003281">
    <property type="protein sequence ID" value="CAJ1397865.1"/>
    <property type="molecule type" value="Genomic_DNA"/>
</dbReference>
<evidence type="ECO:0000313" key="1">
    <source>
        <dbReference type="EMBL" id="CAJ1397865.1"/>
    </source>
</evidence>
<name>A0AA36N411_9DINO</name>
<reference evidence="1" key="1">
    <citation type="submission" date="2023-08" db="EMBL/GenBank/DDBJ databases">
        <authorList>
            <person name="Chen Y."/>
            <person name="Shah S."/>
            <person name="Dougan E. K."/>
            <person name="Thang M."/>
            <person name="Chan C."/>
        </authorList>
    </citation>
    <scope>NUCLEOTIDE SEQUENCE</scope>
</reference>